<accession>A0AA89AWP7</accession>
<dbReference type="AlphaFoldDB" id="A0AA89AWP7"/>
<sequence length="197" mass="21704">MEQLIDHINRTVAGGSRNPRWRWPDSYLQLVNFVVRESFSVRVDREGLLTKSAQFDLSSLFKDNKRVDLSPLFEQNEREDKEEMRFVTARPASYVISKLEEVGKAVKFRVRLQGLENRGRAAAVHRKGTAVVRRGSGRRVVCGLVGEERERKGESKLPAGNKTAGVREGAAGEVGKGIADEVGKGTVGVREGAAGGK</sequence>
<dbReference type="InterPro" id="IPR004041">
    <property type="entry name" value="NAF_dom"/>
</dbReference>
<proteinExistence type="predicted"/>
<protein>
    <recommendedName>
        <fullName evidence="1">NAF domain-containing protein</fullName>
    </recommendedName>
</protein>
<dbReference type="EMBL" id="JAVXUP010000850">
    <property type="protein sequence ID" value="KAK3019859.1"/>
    <property type="molecule type" value="Genomic_DNA"/>
</dbReference>
<comment type="caution">
    <text evidence="2">The sequence shown here is derived from an EMBL/GenBank/DDBJ whole genome shotgun (WGS) entry which is preliminary data.</text>
</comment>
<organism evidence="2 3">
    <name type="scientific">Escallonia herrerae</name>
    <dbReference type="NCBI Taxonomy" id="1293975"/>
    <lineage>
        <taxon>Eukaryota</taxon>
        <taxon>Viridiplantae</taxon>
        <taxon>Streptophyta</taxon>
        <taxon>Embryophyta</taxon>
        <taxon>Tracheophyta</taxon>
        <taxon>Spermatophyta</taxon>
        <taxon>Magnoliopsida</taxon>
        <taxon>eudicotyledons</taxon>
        <taxon>Gunneridae</taxon>
        <taxon>Pentapetalae</taxon>
        <taxon>asterids</taxon>
        <taxon>campanulids</taxon>
        <taxon>Escalloniales</taxon>
        <taxon>Escalloniaceae</taxon>
        <taxon>Escallonia</taxon>
    </lineage>
</organism>
<evidence type="ECO:0000313" key="2">
    <source>
        <dbReference type="EMBL" id="KAK3019859.1"/>
    </source>
</evidence>
<gene>
    <name evidence="2" type="ORF">RJ639_004104</name>
</gene>
<dbReference type="Proteomes" id="UP001188597">
    <property type="component" value="Unassembled WGS sequence"/>
</dbReference>
<dbReference type="GO" id="GO:0007165">
    <property type="term" value="P:signal transduction"/>
    <property type="evidence" value="ECO:0007669"/>
    <property type="project" value="InterPro"/>
</dbReference>
<name>A0AA89AWP7_9ASTE</name>
<evidence type="ECO:0000259" key="1">
    <source>
        <dbReference type="Pfam" id="PF03822"/>
    </source>
</evidence>
<feature type="domain" description="NAF" evidence="1">
    <location>
        <begin position="67"/>
        <end position="111"/>
    </location>
</feature>
<reference evidence="2" key="1">
    <citation type="submission" date="2022-12" db="EMBL/GenBank/DDBJ databases">
        <title>Draft genome assemblies for two species of Escallonia (Escalloniales).</title>
        <authorList>
            <person name="Chanderbali A."/>
            <person name="Dervinis C."/>
            <person name="Anghel I."/>
            <person name="Soltis D."/>
            <person name="Soltis P."/>
            <person name="Zapata F."/>
        </authorList>
    </citation>
    <scope>NUCLEOTIDE SEQUENCE</scope>
    <source>
        <strain evidence="2">UCBG64.0493</strain>
        <tissue evidence="2">Leaf</tissue>
    </source>
</reference>
<dbReference type="Pfam" id="PF03822">
    <property type="entry name" value="NAF"/>
    <property type="match status" value="1"/>
</dbReference>
<evidence type="ECO:0000313" key="3">
    <source>
        <dbReference type="Proteomes" id="UP001188597"/>
    </source>
</evidence>
<keyword evidence="3" id="KW-1185">Reference proteome</keyword>
<dbReference type="Gene3D" id="3.30.310.80">
    <property type="entry name" value="Kinase associated domain 1, KA1"/>
    <property type="match status" value="1"/>
</dbReference>